<dbReference type="EMBL" id="JAVRRG010000005">
    <property type="protein sequence ID" value="KAK5100879.1"/>
    <property type="molecule type" value="Genomic_DNA"/>
</dbReference>
<sequence>MYVKSPRQAVHLESPDNEVTVVRAMRDIGVFKCNGELRAHEPQGDVRIDSASGEVHLYEPAQTVEVVRPRKVVHIWEPDEDVHIYNNGKQVFVHRGGPGEDVRVLVDAEEEPCRPHSLEYEMPVFPETPPISRQAAAESDVVLGNEDAGVAKDEPEPDKEQPQAITMPDRPGTPDPEREQPPLPYYAADLARAPPGTRKEDIKIGNNAIARVIRLPTS</sequence>
<evidence type="ECO:0000313" key="2">
    <source>
        <dbReference type="EMBL" id="KAK5100879.1"/>
    </source>
</evidence>
<reference evidence="2 3" key="1">
    <citation type="submission" date="2023-08" db="EMBL/GenBank/DDBJ databases">
        <title>Black Yeasts Isolated from many extreme environments.</title>
        <authorList>
            <person name="Coleine C."/>
            <person name="Stajich J.E."/>
            <person name="Selbmann L."/>
        </authorList>
    </citation>
    <scope>NUCLEOTIDE SEQUENCE [LARGE SCALE GENOMIC DNA]</scope>
    <source>
        <strain evidence="2 3">CCFEE 5885</strain>
    </source>
</reference>
<evidence type="ECO:0000313" key="3">
    <source>
        <dbReference type="Proteomes" id="UP001345013"/>
    </source>
</evidence>
<name>A0ABR0KPI8_9EURO</name>
<evidence type="ECO:0000256" key="1">
    <source>
        <dbReference type="SAM" id="MobiDB-lite"/>
    </source>
</evidence>
<keyword evidence="3" id="KW-1185">Reference proteome</keyword>
<feature type="region of interest" description="Disordered" evidence="1">
    <location>
        <begin position="148"/>
        <end position="184"/>
    </location>
</feature>
<proteinExistence type="predicted"/>
<accession>A0ABR0KPI8</accession>
<comment type="caution">
    <text evidence="2">The sequence shown here is derived from an EMBL/GenBank/DDBJ whole genome shotgun (WGS) entry which is preliminary data.</text>
</comment>
<protein>
    <submittedName>
        <fullName evidence="2">Uncharacterized protein</fullName>
    </submittedName>
</protein>
<gene>
    <name evidence="2" type="ORF">LTR24_000727</name>
</gene>
<organism evidence="2 3">
    <name type="scientific">Lithohypha guttulata</name>
    <dbReference type="NCBI Taxonomy" id="1690604"/>
    <lineage>
        <taxon>Eukaryota</taxon>
        <taxon>Fungi</taxon>
        <taxon>Dikarya</taxon>
        <taxon>Ascomycota</taxon>
        <taxon>Pezizomycotina</taxon>
        <taxon>Eurotiomycetes</taxon>
        <taxon>Chaetothyriomycetidae</taxon>
        <taxon>Chaetothyriales</taxon>
        <taxon>Trichomeriaceae</taxon>
        <taxon>Lithohypha</taxon>
    </lineage>
</organism>
<feature type="compositionally biased region" description="Basic and acidic residues" evidence="1">
    <location>
        <begin position="149"/>
        <end position="161"/>
    </location>
</feature>
<dbReference type="Proteomes" id="UP001345013">
    <property type="component" value="Unassembled WGS sequence"/>
</dbReference>